<comment type="caution">
    <text evidence="3">The sequence shown here is derived from an EMBL/GenBank/DDBJ whole genome shotgun (WGS) entry which is preliminary data.</text>
</comment>
<dbReference type="AlphaFoldDB" id="A0A8H5G1H1"/>
<evidence type="ECO:0000313" key="3">
    <source>
        <dbReference type="EMBL" id="KAF5356593.1"/>
    </source>
</evidence>
<dbReference type="OrthoDB" id="2525787at2759"/>
<dbReference type="Proteomes" id="UP000559256">
    <property type="component" value="Unassembled WGS sequence"/>
</dbReference>
<keyword evidence="2" id="KW-0472">Membrane</keyword>
<proteinExistence type="predicted"/>
<protein>
    <submittedName>
        <fullName evidence="3">Uncharacterized protein</fullName>
    </submittedName>
</protein>
<feature type="region of interest" description="Disordered" evidence="1">
    <location>
        <begin position="46"/>
        <end position="83"/>
    </location>
</feature>
<feature type="region of interest" description="Disordered" evidence="1">
    <location>
        <begin position="128"/>
        <end position="149"/>
    </location>
</feature>
<feature type="transmembrane region" description="Helical" evidence="2">
    <location>
        <begin position="12"/>
        <end position="31"/>
    </location>
</feature>
<keyword evidence="2" id="KW-0812">Transmembrane</keyword>
<sequence length="236" mass="25904">MRLSYSTSATTTSLHIIMTWIWIVSLFFQPITVYASANANAARTDAEHLQAERLQQPQPQPRPQLSSQLQARQLPRSPGNGTEENHLVCEPFGICEPCPPDALHEPFCQPFGNRVLMHCRNSTSSLSTYNKDASSHVHPQPPHPPNDNHNAKLFQDSQLLEGEIPAWGACGRIVSQERADFYEFVACNVFLAVAAILVVLLRSRRLHALQARQLAARIGLIRGGGGAGAGLGSGRR</sequence>
<evidence type="ECO:0000313" key="4">
    <source>
        <dbReference type="Proteomes" id="UP000559256"/>
    </source>
</evidence>
<accession>A0A8H5G1H1</accession>
<feature type="transmembrane region" description="Helical" evidence="2">
    <location>
        <begin position="181"/>
        <end position="201"/>
    </location>
</feature>
<keyword evidence="4" id="KW-1185">Reference proteome</keyword>
<dbReference type="EMBL" id="JAACJM010000054">
    <property type="protein sequence ID" value="KAF5356593.1"/>
    <property type="molecule type" value="Genomic_DNA"/>
</dbReference>
<name>A0A8H5G1H1_9AGAR</name>
<gene>
    <name evidence="3" type="ORF">D9758_008227</name>
</gene>
<organism evidence="3 4">
    <name type="scientific">Tetrapyrgos nigripes</name>
    <dbReference type="NCBI Taxonomy" id="182062"/>
    <lineage>
        <taxon>Eukaryota</taxon>
        <taxon>Fungi</taxon>
        <taxon>Dikarya</taxon>
        <taxon>Basidiomycota</taxon>
        <taxon>Agaricomycotina</taxon>
        <taxon>Agaricomycetes</taxon>
        <taxon>Agaricomycetidae</taxon>
        <taxon>Agaricales</taxon>
        <taxon>Marasmiineae</taxon>
        <taxon>Marasmiaceae</taxon>
        <taxon>Tetrapyrgos</taxon>
    </lineage>
</organism>
<evidence type="ECO:0000256" key="1">
    <source>
        <dbReference type="SAM" id="MobiDB-lite"/>
    </source>
</evidence>
<reference evidence="3 4" key="1">
    <citation type="journal article" date="2020" name="ISME J.">
        <title>Uncovering the hidden diversity of litter-decomposition mechanisms in mushroom-forming fungi.</title>
        <authorList>
            <person name="Floudas D."/>
            <person name="Bentzer J."/>
            <person name="Ahren D."/>
            <person name="Johansson T."/>
            <person name="Persson P."/>
            <person name="Tunlid A."/>
        </authorList>
    </citation>
    <scope>NUCLEOTIDE SEQUENCE [LARGE SCALE GENOMIC DNA]</scope>
    <source>
        <strain evidence="3 4">CBS 291.85</strain>
    </source>
</reference>
<keyword evidence="2" id="KW-1133">Transmembrane helix</keyword>
<feature type="compositionally biased region" description="Low complexity" evidence="1">
    <location>
        <begin position="52"/>
        <end position="71"/>
    </location>
</feature>
<evidence type="ECO:0000256" key="2">
    <source>
        <dbReference type="SAM" id="Phobius"/>
    </source>
</evidence>